<proteinExistence type="predicted"/>
<reference evidence="1" key="1">
    <citation type="submission" date="2022-04" db="EMBL/GenBank/DDBJ databases">
        <title>Genome of the entomopathogenic fungus Entomophthora muscae.</title>
        <authorList>
            <person name="Elya C."/>
            <person name="Lovett B.R."/>
            <person name="Lee E."/>
            <person name="Macias A.M."/>
            <person name="Hajek A.E."/>
            <person name="De Bivort B.L."/>
            <person name="Kasson M.T."/>
            <person name="De Fine Licht H.H."/>
            <person name="Stajich J.E."/>
        </authorList>
    </citation>
    <scope>NUCLEOTIDE SEQUENCE</scope>
    <source>
        <strain evidence="1">Berkeley</strain>
    </source>
</reference>
<sequence>MEVLISKDKEPCPVDHNVRGEYPAKDDDFLHEVEIVGLHTFQRPPLSLHEPLPPEDPGTVKPFPYPCHGPFEAKGRNFHFSVPALNQLRRIIQKKLLRLLYQKTTAMLL</sequence>
<comment type="caution">
    <text evidence="1">The sequence shown here is derived from an EMBL/GenBank/DDBJ whole genome shotgun (WGS) entry which is preliminary data.</text>
</comment>
<evidence type="ECO:0000313" key="1">
    <source>
        <dbReference type="EMBL" id="KAJ9061872.1"/>
    </source>
</evidence>
<gene>
    <name evidence="1" type="ORF">DSO57_1016277</name>
</gene>
<accession>A0ACC2SHW4</accession>
<protein>
    <submittedName>
        <fullName evidence="1">Uncharacterized protein</fullName>
    </submittedName>
</protein>
<dbReference type="Proteomes" id="UP001165960">
    <property type="component" value="Unassembled WGS sequence"/>
</dbReference>
<evidence type="ECO:0000313" key="2">
    <source>
        <dbReference type="Proteomes" id="UP001165960"/>
    </source>
</evidence>
<keyword evidence="2" id="KW-1185">Reference proteome</keyword>
<dbReference type="EMBL" id="QTSX02005036">
    <property type="protein sequence ID" value="KAJ9061872.1"/>
    <property type="molecule type" value="Genomic_DNA"/>
</dbReference>
<organism evidence="1 2">
    <name type="scientific">Entomophthora muscae</name>
    <dbReference type="NCBI Taxonomy" id="34485"/>
    <lineage>
        <taxon>Eukaryota</taxon>
        <taxon>Fungi</taxon>
        <taxon>Fungi incertae sedis</taxon>
        <taxon>Zoopagomycota</taxon>
        <taxon>Entomophthoromycotina</taxon>
        <taxon>Entomophthoromycetes</taxon>
        <taxon>Entomophthorales</taxon>
        <taxon>Entomophthoraceae</taxon>
        <taxon>Entomophthora</taxon>
    </lineage>
</organism>
<name>A0ACC2SHW4_9FUNG</name>